<reference evidence="6" key="1">
    <citation type="submission" date="2025-08" db="UniProtKB">
        <authorList>
            <consortium name="Ensembl"/>
        </authorList>
    </citation>
    <scope>IDENTIFICATION</scope>
</reference>
<evidence type="ECO:0000256" key="2">
    <source>
        <dbReference type="ARBA" id="ARBA00022737"/>
    </source>
</evidence>
<feature type="repeat" description="WD" evidence="3">
    <location>
        <begin position="495"/>
        <end position="534"/>
    </location>
</feature>
<dbReference type="Gene3D" id="2.130.10.10">
    <property type="entry name" value="YVTN repeat-like/Quinoprotein amine dehydrogenase"/>
    <property type="match status" value="2"/>
</dbReference>
<proteinExistence type="predicted"/>
<feature type="compositionally biased region" description="Basic and acidic residues" evidence="4">
    <location>
        <begin position="179"/>
        <end position="209"/>
    </location>
</feature>
<dbReference type="PROSITE" id="PS50082">
    <property type="entry name" value="WD_REPEATS_2"/>
    <property type="match status" value="4"/>
</dbReference>
<feature type="region of interest" description="Disordered" evidence="4">
    <location>
        <begin position="174"/>
        <end position="212"/>
    </location>
</feature>
<dbReference type="SUPFAM" id="SSF50978">
    <property type="entry name" value="WD40 repeat-like"/>
    <property type="match status" value="1"/>
</dbReference>
<evidence type="ECO:0000256" key="3">
    <source>
        <dbReference type="PROSITE-ProRule" id="PRU00221"/>
    </source>
</evidence>
<dbReference type="Proteomes" id="UP000261520">
    <property type="component" value="Unplaced"/>
</dbReference>
<evidence type="ECO:0000313" key="7">
    <source>
        <dbReference type="Proteomes" id="UP000261520"/>
    </source>
</evidence>
<dbReference type="CDD" id="cd00200">
    <property type="entry name" value="WD40"/>
    <property type="match status" value="1"/>
</dbReference>
<dbReference type="Ensembl" id="ENSPMGT00000015704.1">
    <property type="protein sequence ID" value="ENSPMGP00000014729.1"/>
    <property type="gene ID" value="ENSPMGG00000012068.1"/>
</dbReference>
<evidence type="ECO:0000313" key="6">
    <source>
        <dbReference type="Ensembl" id="ENSPMGP00000014729.1"/>
    </source>
</evidence>
<accession>A0A3B4ADK7</accession>
<protein>
    <submittedName>
        <fullName evidence="6">Uncharacterized protein</fullName>
    </submittedName>
</protein>
<dbReference type="Pfam" id="PF00400">
    <property type="entry name" value="WD40"/>
    <property type="match status" value="4"/>
</dbReference>
<keyword evidence="5" id="KW-0732">Signal</keyword>
<organism evidence="6 7">
    <name type="scientific">Periophthalmus magnuspinnatus</name>
    <dbReference type="NCBI Taxonomy" id="409849"/>
    <lineage>
        <taxon>Eukaryota</taxon>
        <taxon>Metazoa</taxon>
        <taxon>Chordata</taxon>
        <taxon>Craniata</taxon>
        <taxon>Vertebrata</taxon>
        <taxon>Euteleostomi</taxon>
        <taxon>Actinopterygii</taxon>
        <taxon>Neopterygii</taxon>
        <taxon>Teleostei</taxon>
        <taxon>Neoteleostei</taxon>
        <taxon>Acanthomorphata</taxon>
        <taxon>Gobiaria</taxon>
        <taxon>Gobiiformes</taxon>
        <taxon>Gobioidei</taxon>
        <taxon>Gobiidae</taxon>
        <taxon>Oxudercinae</taxon>
        <taxon>Periophthalmus</taxon>
    </lineage>
</organism>
<evidence type="ECO:0000256" key="1">
    <source>
        <dbReference type="ARBA" id="ARBA00022574"/>
    </source>
</evidence>
<keyword evidence="2" id="KW-0677">Repeat</keyword>
<dbReference type="AlphaFoldDB" id="A0A3B4ADK7"/>
<dbReference type="InterPro" id="IPR020472">
    <property type="entry name" value="WD40_PAC1"/>
</dbReference>
<dbReference type="PRINTS" id="PR00320">
    <property type="entry name" value="GPROTEINBRPT"/>
</dbReference>
<feature type="chain" id="PRO_5017414464" evidence="5">
    <location>
        <begin position="20"/>
        <end position="534"/>
    </location>
</feature>
<sequence length="534" mass="58988">MCFSCVSHVFLMCFSCVSHVFLMWASRGQLWAVTPIPETVDDFLRNFLLRLGLVQTLDCFQREWCGGSAVLVSLRFVPDALTQQTLLQSELAQRREEAELLQTRVLDLNQTLMRLKHERNFHRERSVSAEVQKGALCADLAQLKQHHDSLEPALARLTRGHETALRARTLIAMETQQLQREEGPERGEEGPERGEEGPERGERRVKSRDVSQWNMDKNKMETRIRNGFMNETGPAHFTLLCSIRAHHQPISNIEIHPIKRLLASSSDDRTWRLWELPTNQEKVGALLLSGEGHSDWLTSCSFSPEGGRLATTSGDTTVRVWDLDRGRCLLSLPGHLSSTWGCCFHRSGLSLASGSSDWTVRLWDLPGGRALATLRRHGKAVSSVHFPPSGQTDVSCLRTQQQSLVQTGIDSLTQDSLAVVSPFSFSGRVVASCDAGGVVNLWDVRAFRSPLCSAHTAAGANQVSFCPGGSEEVAVAGGDGLVRVLRMSSGHVTELSGHVGQACSVRFDHQGETLLSAGTDGHVRVWSRTTRKGI</sequence>
<dbReference type="InterPro" id="IPR015943">
    <property type="entry name" value="WD40/YVTN_repeat-like_dom_sf"/>
</dbReference>
<evidence type="ECO:0000256" key="5">
    <source>
        <dbReference type="SAM" id="SignalP"/>
    </source>
</evidence>
<keyword evidence="7" id="KW-1185">Reference proteome</keyword>
<keyword evidence="1 3" id="KW-0853">WD repeat</keyword>
<dbReference type="InterPro" id="IPR036322">
    <property type="entry name" value="WD40_repeat_dom_sf"/>
</dbReference>
<dbReference type="PROSITE" id="PS00678">
    <property type="entry name" value="WD_REPEATS_1"/>
    <property type="match status" value="3"/>
</dbReference>
<dbReference type="InterPro" id="IPR019775">
    <property type="entry name" value="WD40_repeat_CS"/>
</dbReference>
<dbReference type="PANTHER" id="PTHR14604:SF3">
    <property type="entry name" value="SPERM-ASSOCIATED ANTIGEN 16 PROTEIN"/>
    <property type="match status" value="1"/>
</dbReference>
<evidence type="ECO:0000256" key="4">
    <source>
        <dbReference type="SAM" id="MobiDB-lite"/>
    </source>
</evidence>
<feature type="repeat" description="WD" evidence="3">
    <location>
        <begin position="332"/>
        <end position="373"/>
    </location>
</feature>
<feature type="repeat" description="WD" evidence="3">
    <location>
        <begin position="290"/>
        <end position="331"/>
    </location>
</feature>
<name>A0A3B4ADK7_9GOBI</name>
<dbReference type="InterPro" id="IPR001680">
    <property type="entry name" value="WD40_rpt"/>
</dbReference>
<dbReference type="PANTHER" id="PTHR14604">
    <property type="entry name" value="WD40 REPEAT PF20"/>
    <property type="match status" value="1"/>
</dbReference>
<reference evidence="6" key="2">
    <citation type="submission" date="2025-09" db="UniProtKB">
        <authorList>
            <consortium name="Ensembl"/>
        </authorList>
    </citation>
    <scope>IDENTIFICATION</scope>
</reference>
<dbReference type="STRING" id="409849.ENSPMGP00000014729"/>
<dbReference type="InterPro" id="IPR050995">
    <property type="entry name" value="WD-F-box_domain-protein"/>
</dbReference>
<dbReference type="SMART" id="SM00320">
    <property type="entry name" value="WD40"/>
    <property type="match status" value="6"/>
</dbReference>
<feature type="repeat" description="WD" evidence="3">
    <location>
        <begin position="243"/>
        <end position="284"/>
    </location>
</feature>
<dbReference type="PROSITE" id="PS50294">
    <property type="entry name" value="WD_REPEATS_REGION"/>
    <property type="match status" value="4"/>
</dbReference>
<feature type="signal peptide" evidence="5">
    <location>
        <begin position="1"/>
        <end position="19"/>
    </location>
</feature>